<proteinExistence type="predicted"/>
<feature type="transmembrane region" description="Helical" evidence="1">
    <location>
        <begin position="55"/>
        <end position="76"/>
    </location>
</feature>
<feature type="transmembrane region" description="Helical" evidence="1">
    <location>
        <begin position="83"/>
        <end position="103"/>
    </location>
</feature>
<organism evidence="2 3">
    <name type="scientific">Pseudoalteromonas luteoviolacea</name>
    <dbReference type="NCBI Taxonomy" id="43657"/>
    <lineage>
        <taxon>Bacteria</taxon>
        <taxon>Pseudomonadati</taxon>
        <taxon>Pseudomonadota</taxon>
        <taxon>Gammaproteobacteria</taxon>
        <taxon>Alteromonadales</taxon>
        <taxon>Pseudoalteromonadaceae</taxon>
        <taxon>Pseudoalteromonas</taxon>
    </lineage>
</organism>
<accession>A0A0C1QPZ2</accession>
<dbReference type="Proteomes" id="UP000031327">
    <property type="component" value="Unassembled WGS sequence"/>
</dbReference>
<evidence type="ECO:0000313" key="2">
    <source>
        <dbReference type="EMBL" id="KID57117.1"/>
    </source>
</evidence>
<keyword evidence="1" id="KW-0472">Membrane</keyword>
<keyword evidence="1" id="KW-0812">Transmembrane</keyword>
<sequence>MIFKQAFSFWSLSHTALLLLSIWGVLQTILASLMIERFYACSYDCDFYVPQKIVFFLAIICFISLIFSFIFAFFSAFKTRQPVAYNILVLSFLAVVCQAYYIASL</sequence>
<comment type="caution">
    <text evidence="2">The sequence shown here is derived from an EMBL/GenBank/DDBJ whole genome shotgun (WGS) entry which is preliminary data.</text>
</comment>
<keyword evidence="1" id="KW-1133">Transmembrane helix</keyword>
<evidence type="ECO:0000313" key="3">
    <source>
        <dbReference type="Proteomes" id="UP000031327"/>
    </source>
</evidence>
<evidence type="ECO:0000256" key="1">
    <source>
        <dbReference type="SAM" id="Phobius"/>
    </source>
</evidence>
<name>A0A0C1QPZ2_9GAMM</name>
<protein>
    <submittedName>
        <fullName evidence="2">Uncharacterized protein</fullName>
    </submittedName>
</protein>
<dbReference type="EMBL" id="JWIC01000005">
    <property type="protein sequence ID" value="KID57117.1"/>
    <property type="molecule type" value="Genomic_DNA"/>
</dbReference>
<reference evidence="2 3" key="1">
    <citation type="submission" date="2014-12" db="EMBL/GenBank/DDBJ databases">
        <title>Draft Genome Sequence of Pseudoalteromonas luteoviolacea HI1.</title>
        <authorList>
            <person name="Asahina A.Y."/>
            <person name="Hadfield M.G."/>
        </authorList>
    </citation>
    <scope>NUCLEOTIDE SEQUENCE [LARGE SCALE GENOMIC DNA]</scope>
    <source>
        <strain evidence="2 3">HI1</strain>
    </source>
</reference>
<dbReference type="AlphaFoldDB" id="A0A0C1QPZ2"/>
<gene>
    <name evidence="2" type="ORF">JF50_07675</name>
</gene>